<dbReference type="PANTHER" id="PTHR43201">
    <property type="entry name" value="ACYL-COA SYNTHETASE"/>
    <property type="match status" value="1"/>
</dbReference>
<evidence type="ECO:0000256" key="3">
    <source>
        <dbReference type="ARBA" id="ARBA00022857"/>
    </source>
</evidence>
<dbReference type="SUPFAM" id="SSF51735">
    <property type="entry name" value="NAD(P)-binding Rossmann-fold domains"/>
    <property type="match status" value="1"/>
</dbReference>
<dbReference type="Proteomes" id="UP001629113">
    <property type="component" value="Unassembled WGS sequence"/>
</dbReference>
<dbReference type="InterPro" id="IPR045851">
    <property type="entry name" value="AMP-bd_C_sf"/>
</dbReference>
<dbReference type="PANTHER" id="PTHR43201:SF30">
    <property type="entry name" value="AMP-DEPENDENT SYNTHETASE_LIGASE DOMAIN-CONTAINING PROTEIN"/>
    <property type="match status" value="1"/>
</dbReference>
<dbReference type="InterPro" id="IPR002347">
    <property type="entry name" value="SDR_fam"/>
</dbReference>
<dbReference type="Gene3D" id="3.30.300.30">
    <property type="match status" value="1"/>
</dbReference>
<dbReference type="SUPFAM" id="SSF56801">
    <property type="entry name" value="Acetyl-CoA synthetase-like"/>
    <property type="match status" value="1"/>
</dbReference>
<dbReference type="PROSITE" id="PS00455">
    <property type="entry name" value="AMP_BINDING"/>
    <property type="match status" value="1"/>
</dbReference>
<evidence type="ECO:0000313" key="6">
    <source>
        <dbReference type="Proteomes" id="UP001629113"/>
    </source>
</evidence>
<keyword evidence="2" id="KW-0597">Phosphoprotein</keyword>
<keyword evidence="6" id="KW-1185">Reference proteome</keyword>
<protein>
    <submittedName>
        <fullName evidence="5">AMP-binding enzyme</fullName>
    </submittedName>
</protein>
<keyword evidence="3" id="KW-0521">NADP</keyword>
<dbReference type="PRINTS" id="PR00081">
    <property type="entry name" value="GDHRDH"/>
</dbReference>
<evidence type="ECO:0000256" key="2">
    <source>
        <dbReference type="ARBA" id="ARBA00022553"/>
    </source>
</evidence>
<accession>A0ABR4P6N0</accession>
<evidence type="ECO:0000313" key="5">
    <source>
        <dbReference type="EMBL" id="KAL3418968.1"/>
    </source>
</evidence>
<dbReference type="PROSITE" id="PS00061">
    <property type="entry name" value="ADH_SHORT"/>
    <property type="match status" value="1"/>
</dbReference>
<dbReference type="InterPro" id="IPR025110">
    <property type="entry name" value="AMP-bd_C"/>
</dbReference>
<dbReference type="InterPro" id="IPR036291">
    <property type="entry name" value="NAD(P)-bd_dom_sf"/>
</dbReference>
<dbReference type="InterPro" id="IPR042099">
    <property type="entry name" value="ANL_N_sf"/>
</dbReference>
<reference evidence="5 6" key="1">
    <citation type="submission" date="2024-06" db="EMBL/GenBank/DDBJ databases">
        <title>Complete genome of Phlyctema vagabunda strain 19-DSS-EL-015.</title>
        <authorList>
            <person name="Fiorenzani C."/>
        </authorList>
    </citation>
    <scope>NUCLEOTIDE SEQUENCE [LARGE SCALE GENOMIC DNA]</scope>
    <source>
        <strain evidence="5 6">19-DSS-EL-015</strain>
    </source>
</reference>
<comment type="caution">
    <text evidence="5">The sequence shown here is derived from an EMBL/GenBank/DDBJ whole genome shotgun (WGS) entry which is preliminary data.</text>
</comment>
<dbReference type="InterPro" id="IPR000873">
    <property type="entry name" value="AMP-dep_synth/lig_dom"/>
</dbReference>
<organism evidence="5 6">
    <name type="scientific">Phlyctema vagabunda</name>
    <dbReference type="NCBI Taxonomy" id="108571"/>
    <lineage>
        <taxon>Eukaryota</taxon>
        <taxon>Fungi</taxon>
        <taxon>Dikarya</taxon>
        <taxon>Ascomycota</taxon>
        <taxon>Pezizomycotina</taxon>
        <taxon>Leotiomycetes</taxon>
        <taxon>Helotiales</taxon>
        <taxon>Dermateaceae</taxon>
        <taxon>Phlyctema</taxon>
    </lineage>
</organism>
<dbReference type="Pfam" id="PF00106">
    <property type="entry name" value="adh_short"/>
    <property type="match status" value="1"/>
</dbReference>
<proteinExistence type="predicted"/>
<dbReference type="SMART" id="SM00822">
    <property type="entry name" value="PKS_KR"/>
    <property type="match status" value="1"/>
</dbReference>
<feature type="domain" description="Ketoreductase" evidence="4">
    <location>
        <begin position="5"/>
        <end position="182"/>
    </location>
</feature>
<dbReference type="Gene3D" id="3.40.50.720">
    <property type="entry name" value="NAD(P)-binding Rossmann-like Domain"/>
    <property type="match status" value="1"/>
</dbReference>
<dbReference type="Pfam" id="PF13193">
    <property type="entry name" value="AMP-binding_C"/>
    <property type="match status" value="1"/>
</dbReference>
<dbReference type="Pfam" id="PF00501">
    <property type="entry name" value="AMP-binding"/>
    <property type="match status" value="1"/>
</dbReference>
<evidence type="ECO:0000256" key="1">
    <source>
        <dbReference type="ARBA" id="ARBA00022450"/>
    </source>
</evidence>
<sequence>MSDVKVLIVTGASRGIGLATARFLLQGSNKVVLAARTAAPLQKLKDEFPGQVEYIAADLCDFSVGPSAVALALKSFSRLDGLVINHGTLNPVKRVADSTPEEWRALFDTNFFSALAFITPAIPALRKTHGRIVLTSSGAASNGYSTWGPYGSSKAALNHLAMTLQNEEPDITTIAIRPGTVDTEMQTDIRTKHFDVMDPADATKFRSLYTDGKLLKPDQPGNVIGRLAVAASLDLAGRFLSFRPTRLPALLLRWSQISRTLLTTSHNRGPSEPSLLELTIPEHFQRIVSRHGDRTAVISRGQGKRLSYRELDQQSNSLAHGLQQLGVRKGERVAVSLGNNLEYAITTYALFKLGAILVPLNPAFNSQQVISALTHLTAAHLIIGIETSLPYKASRDNVSLLRQLVPDLESAQSRSEFAPCLANVILVDNSAARIDVSGFKAVTPFYDLVMSMEAGRRIDPDSPLHLEDVVNIQFTSGTTSMPKAASLTHRSILNNGFFIGERLGLTPSDVVCCPPPLFHCFGCILGYMATATHGAAILFPSESFSPEATLRSIQEERATALYGVATMFVAELELLKTGVVTSAGFDNLRTGIAAGSSVPSQLMEKLHKTMNLTGLTICYGMTETSPVSCMTAPDDPLQKRLDSVGKLMPHVEAKVVDFLNPDRILPVGEKGELMVSGYLVMKGYWGDEQRTNEVRVTEQDSDGNEKVWMHTGDEAIMDGEGYVQITGRIKDLIIRGGENIHPLEIENALFAHELIAEASIVGLPDEKYGECVAAFIVVHEGILVGEDSAGTGLQPSTNVVSSPKQLTAEAVREWVRDRLSNHLAPKYVFWVESYPKTASGKIQKFKLRQEGIRLLRTRSRDS</sequence>
<dbReference type="InterPro" id="IPR020904">
    <property type="entry name" value="Sc_DH/Rdtase_CS"/>
</dbReference>
<name>A0ABR4P6N0_9HELO</name>
<dbReference type="Gene3D" id="3.40.50.12780">
    <property type="entry name" value="N-terminal domain of ligase-like"/>
    <property type="match status" value="1"/>
</dbReference>
<gene>
    <name evidence="5" type="ORF">PVAG01_09188</name>
</gene>
<evidence type="ECO:0000259" key="4">
    <source>
        <dbReference type="SMART" id="SM00822"/>
    </source>
</evidence>
<keyword evidence="1" id="KW-0596">Phosphopantetheine</keyword>
<dbReference type="InterPro" id="IPR057326">
    <property type="entry name" value="KR_dom"/>
</dbReference>
<dbReference type="EMBL" id="JBFCZG010000008">
    <property type="protein sequence ID" value="KAL3418968.1"/>
    <property type="molecule type" value="Genomic_DNA"/>
</dbReference>
<dbReference type="InterPro" id="IPR020845">
    <property type="entry name" value="AMP-binding_CS"/>
</dbReference>
<dbReference type="CDD" id="cd05367">
    <property type="entry name" value="SPR-like_SDR_c"/>
    <property type="match status" value="1"/>
</dbReference>